<reference evidence="8" key="2">
    <citation type="submission" date="2020-09" db="EMBL/GenBank/DDBJ databases">
        <authorList>
            <person name="Sun Q."/>
            <person name="Zhou Y."/>
        </authorList>
    </citation>
    <scope>NUCLEOTIDE SEQUENCE</scope>
    <source>
        <strain evidence="8">CGMCC 1.15290</strain>
    </source>
</reference>
<evidence type="ECO:0000256" key="2">
    <source>
        <dbReference type="ARBA" id="ARBA00005336"/>
    </source>
</evidence>
<evidence type="ECO:0000256" key="5">
    <source>
        <dbReference type="ARBA" id="ARBA00022801"/>
    </source>
</evidence>
<comment type="catalytic activity">
    <reaction evidence="1">
        <text>Hydrolysis of terminal, non-reducing beta-D-glucosyl residues with release of beta-D-glucose.</text>
        <dbReference type="EC" id="3.2.1.21"/>
    </reaction>
</comment>
<keyword evidence="5 8" id="KW-0378">Hydrolase</keyword>
<dbReference type="RefSeq" id="WP_188950512.1">
    <property type="nucleotide sequence ID" value="NZ_BMIB01000001.1"/>
</dbReference>
<dbReference type="InterPro" id="IPR013783">
    <property type="entry name" value="Ig-like_fold"/>
</dbReference>
<dbReference type="InterPro" id="IPR017853">
    <property type="entry name" value="GH"/>
</dbReference>
<name>A0A917IN50_9BACT</name>
<keyword evidence="4" id="KW-0732">Signal</keyword>
<gene>
    <name evidence="8" type="ORF">GCM10011379_06220</name>
</gene>
<evidence type="ECO:0000256" key="1">
    <source>
        <dbReference type="ARBA" id="ARBA00000448"/>
    </source>
</evidence>
<organism evidence="8 9">
    <name type="scientific">Filimonas zeae</name>
    <dbReference type="NCBI Taxonomy" id="1737353"/>
    <lineage>
        <taxon>Bacteria</taxon>
        <taxon>Pseudomonadati</taxon>
        <taxon>Bacteroidota</taxon>
        <taxon>Chitinophagia</taxon>
        <taxon>Chitinophagales</taxon>
        <taxon>Chitinophagaceae</taxon>
        <taxon>Filimonas</taxon>
    </lineage>
</organism>
<keyword evidence="6" id="KW-0326">Glycosidase</keyword>
<protein>
    <recommendedName>
        <fullName evidence="3">beta-glucosidase</fullName>
        <ecNumber evidence="3">3.2.1.21</ecNumber>
    </recommendedName>
</protein>
<dbReference type="SUPFAM" id="SSF51445">
    <property type="entry name" value="(Trans)glycosidases"/>
    <property type="match status" value="1"/>
</dbReference>
<dbReference type="EMBL" id="BMIB01000001">
    <property type="protein sequence ID" value="GGH59441.1"/>
    <property type="molecule type" value="Genomic_DNA"/>
</dbReference>
<comment type="similarity">
    <text evidence="2">Belongs to the glycosyl hydrolase 3 family.</text>
</comment>
<dbReference type="GO" id="GO:0009251">
    <property type="term" value="P:glucan catabolic process"/>
    <property type="evidence" value="ECO:0007669"/>
    <property type="project" value="TreeGrafter"/>
</dbReference>
<dbReference type="InterPro" id="IPR036962">
    <property type="entry name" value="Glyco_hydro_3_N_sf"/>
</dbReference>
<dbReference type="GO" id="GO:0008422">
    <property type="term" value="F:beta-glucosidase activity"/>
    <property type="evidence" value="ECO:0007669"/>
    <property type="project" value="UniProtKB-EC"/>
</dbReference>
<evidence type="ECO:0000256" key="3">
    <source>
        <dbReference type="ARBA" id="ARBA00012744"/>
    </source>
</evidence>
<evidence type="ECO:0000259" key="7">
    <source>
        <dbReference type="SMART" id="SM01217"/>
    </source>
</evidence>
<evidence type="ECO:0000313" key="8">
    <source>
        <dbReference type="EMBL" id="GGH59441.1"/>
    </source>
</evidence>
<dbReference type="PRINTS" id="PR00133">
    <property type="entry name" value="GLHYDRLASE3"/>
</dbReference>
<dbReference type="InterPro" id="IPR001764">
    <property type="entry name" value="Glyco_hydro_3_N"/>
</dbReference>
<dbReference type="PANTHER" id="PTHR30620:SF16">
    <property type="entry name" value="LYSOSOMAL BETA GLUCOSIDASE"/>
    <property type="match status" value="1"/>
</dbReference>
<feature type="domain" description="Fibronectin type III-like" evidence="7">
    <location>
        <begin position="668"/>
        <end position="737"/>
    </location>
</feature>
<dbReference type="SMART" id="SM01217">
    <property type="entry name" value="Fn3_like"/>
    <property type="match status" value="1"/>
</dbReference>
<evidence type="ECO:0000256" key="6">
    <source>
        <dbReference type="ARBA" id="ARBA00023295"/>
    </source>
</evidence>
<dbReference type="Proteomes" id="UP000627292">
    <property type="component" value="Unassembled WGS sequence"/>
</dbReference>
<evidence type="ECO:0000313" key="9">
    <source>
        <dbReference type="Proteomes" id="UP000627292"/>
    </source>
</evidence>
<dbReference type="Gene3D" id="3.20.20.300">
    <property type="entry name" value="Glycoside hydrolase, family 3, N-terminal domain"/>
    <property type="match status" value="1"/>
</dbReference>
<accession>A0A917IN50</accession>
<dbReference type="FunFam" id="3.20.20.300:FF:000005">
    <property type="entry name" value="Periplasmic beta-glucosidase"/>
    <property type="match status" value="1"/>
</dbReference>
<dbReference type="InterPro" id="IPR002772">
    <property type="entry name" value="Glyco_hydro_3_C"/>
</dbReference>
<dbReference type="AlphaFoldDB" id="A0A917IN50"/>
<dbReference type="Pfam" id="PF00933">
    <property type="entry name" value="Glyco_hydro_3"/>
    <property type="match status" value="1"/>
</dbReference>
<comment type="caution">
    <text evidence="8">The sequence shown here is derived from an EMBL/GenBank/DDBJ whole genome shotgun (WGS) entry which is preliminary data.</text>
</comment>
<dbReference type="Gene3D" id="3.40.50.1700">
    <property type="entry name" value="Glycoside hydrolase family 3 C-terminal domain"/>
    <property type="match status" value="1"/>
</dbReference>
<sequence length="749" mass="81600">MLLKRVVTCLCCYGISYVVQAQEQPAYKNASLAVEVRVKDLLGRMSVEEKAGQLNQLSGGAFTGPALNEAGQQTKIQWVKEGKVGSMLNVIGVAETRAIQQIAVEQSRWGIPLLFGLDVIHGYKTIFPIPLAEACSFNLAQVQQNATVAAAEAAAAGIHWTFAPMCDISNDPRWGRVMEGIGEDPWYGALLSAARVKGFQGNLDEQHILACVKHFAGYGAVEAGREYNNTDMSRVALWNKYLPPYQAAVEAGAATVMNGFNVFEGVPVSASKYLVTDVLKSKWGFKGFLVSDWNSFGEMVQWGYAADGQDAVVKAINAGSMMDMESKINITYIPTLLKQGKITQQQLDDAVGRVLAVKFRLGLFEQPYKYNSTEREQRLIFSAAHRAEALKAARASVVLLKNNQQSLPLRKTGQQLAVIGHYANSKEDLFDFWAAMGESKNAVTLLDGMQQKWGSKAITYAAGYSADGNTTDALVQEAVAAARKADVLVVNVGITGKLAGEDRAVANPVIPEGQLRLLKALRATGKPLIAVVSAGRPLVLTALEPLADAIVYAWILGTETGNALADVLSGDYNPAGKTVMSFPVAVGQIPVYYNHTNTGRPLPTDDQGNWFSRYRDIPNEPLYPFGYGLSYTSFAYSNLSLQDTLPAKGKPVQVRVTVTNTGTRDGEEVVQLYIRDHSAGIVRPVKELKGFQKVLLKKGESRQLHFTLTEEDLSYYDANGDKQIEPGRFSVFVGGNSKEVLEAQFRKVE</sequence>
<dbReference type="PANTHER" id="PTHR30620">
    <property type="entry name" value="PERIPLASMIC BETA-GLUCOSIDASE-RELATED"/>
    <property type="match status" value="1"/>
</dbReference>
<dbReference type="FunFam" id="2.60.40.10:FF:000495">
    <property type="entry name" value="Periplasmic beta-glucosidase"/>
    <property type="match status" value="1"/>
</dbReference>
<dbReference type="InterPro" id="IPR036881">
    <property type="entry name" value="Glyco_hydro_3_C_sf"/>
</dbReference>
<reference evidence="8" key="1">
    <citation type="journal article" date="2014" name="Int. J. Syst. Evol. Microbiol.">
        <title>Complete genome sequence of Corynebacterium casei LMG S-19264T (=DSM 44701T), isolated from a smear-ripened cheese.</title>
        <authorList>
            <consortium name="US DOE Joint Genome Institute (JGI-PGF)"/>
            <person name="Walter F."/>
            <person name="Albersmeier A."/>
            <person name="Kalinowski J."/>
            <person name="Ruckert C."/>
        </authorList>
    </citation>
    <scope>NUCLEOTIDE SEQUENCE</scope>
    <source>
        <strain evidence="8">CGMCC 1.15290</strain>
    </source>
</reference>
<proteinExistence type="inferred from homology"/>
<dbReference type="Pfam" id="PF01915">
    <property type="entry name" value="Glyco_hydro_3_C"/>
    <property type="match status" value="1"/>
</dbReference>
<dbReference type="EC" id="3.2.1.21" evidence="3"/>
<dbReference type="InterPro" id="IPR026891">
    <property type="entry name" value="Fn3-like"/>
</dbReference>
<keyword evidence="9" id="KW-1185">Reference proteome</keyword>
<dbReference type="InterPro" id="IPR051915">
    <property type="entry name" value="Cellulose_Degrad_GH3"/>
</dbReference>
<dbReference type="NCBIfam" id="NF011678">
    <property type="entry name" value="PRK15098.1"/>
    <property type="match status" value="1"/>
</dbReference>
<dbReference type="SUPFAM" id="SSF52279">
    <property type="entry name" value="Beta-D-glucan exohydrolase, C-terminal domain"/>
    <property type="match status" value="1"/>
</dbReference>
<dbReference type="Pfam" id="PF14310">
    <property type="entry name" value="Fn3-like"/>
    <property type="match status" value="1"/>
</dbReference>
<evidence type="ECO:0000256" key="4">
    <source>
        <dbReference type="ARBA" id="ARBA00022729"/>
    </source>
</evidence>
<dbReference type="Gene3D" id="2.60.40.10">
    <property type="entry name" value="Immunoglobulins"/>
    <property type="match status" value="1"/>
</dbReference>